<dbReference type="EMBL" id="JBEPME010000001">
    <property type="protein sequence ID" value="MET3655907.1"/>
    <property type="molecule type" value="Genomic_DNA"/>
</dbReference>
<accession>A0ABV2K529</accession>
<feature type="domain" description="YfjL-like C-terminal" evidence="1">
    <location>
        <begin position="116"/>
        <end position="227"/>
    </location>
</feature>
<dbReference type="Pfam" id="PF24911">
    <property type="entry name" value="YfjL_C"/>
    <property type="match status" value="1"/>
</dbReference>
<dbReference type="InterPro" id="IPR056905">
    <property type="entry name" value="YfjL_C"/>
</dbReference>
<dbReference type="Pfam" id="PF25425">
    <property type="entry name" value="YfjL_N"/>
    <property type="match status" value="1"/>
</dbReference>
<evidence type="ECO:0000259" key="1">
    <source>
        <dbReference type="Pfam" id="PF24911"/>
    </source>
</evidence>
<name>A0ABV2K529_SPOPS</name>
<organism evidence="3 4">
    <name type="scientific">Sporosarcina psychrophila</name>
    <name type="common">Bacillus psychrophilus</name>
    <dbReference type="NCBI Taxonomy" id="1476"/>
    <lineage>
        <taxon>Bacteria</taxon>
        <taxon>Bacillati</taxon>
        <taxon>Bacillota</taxon>
        <taxon>Bacilli</taxon>
        <taxon>Bacillales</taxon>
        <taxon>Caryophanaceae</taxon>
        <taxon>Sporosarcina</taxon>
    </lineage>
</organism>
<feature type="domain" description="YfjL-like N-terminal" evidence="2">
    <location>
        <begin position="2"/>
        <end position="90"/>
    </location>
</feature>
<comment type="caution">
    <text evidence="3">The sequence shown here is derived from an EMBL/GenBank/DDBJ whole genome shotgun (WGS) entry which is preliminary data.</text>
</comment>
<protein>
    <recommendedName>
        <fullName evidence="5">PepSY domain-containing protein</fullName>
    </recommendedName>
</protein>
<evidence type="ECO:0000259" key="2">
    <source>
        <dbReference type="Pfam" id="PF25425"/>
    </source>
</evidence>
<gene>
    <name evidence="3" type="ORF">ABIC55_000991</name>
</gene>
<evidence type="ECO:0008006" key="5">
    <source>
        <dbReference type="Google" id="ProtNLM"/>
    </source>
</evidence>
<dbReference type="RefSeq" id="WP_354312376.1">
    <property type="nucleotide sequence ID" value="NZ_JBEPME010000001.1"/>
</dbReference>
<evidence type="ECO:0000313" key="4">
    <source>
        <dbReference type="Proteomes" id="UP001549104"/>
    </source>
</evidence>
<reference evidence="3 4" key="1">
    <citation type="submission" date="2024-06" db="EMBL/GenBank/DDBJ databases">
        <title>Sorghum-associated microbial communities from plants grown in Nebraska, USA.</title>
        <authorList>
            <person name="Schachtman D."/>
        </authorList>
    </citation>
    <scope>NUCLEOTIDE SEQUENCE [LARGE SCALE GENOMIC DNA]</scope>
    <source>
        <strain evidence="3 4">1288</strain>
    </source>
</reference>
<dbReference type="Proteomes" id="UP001549104">
    <property type="component" value="Unassembled WGS sequence"/>
</dbReference>
<keyword evidence="4" id="KW-1185">Reference proteome</keyword>
<sequence>MKKKIIYSVIAILLIAAVVFAYIQMSGNPIEKNRAKESLEAFLEQTYPDMDYEIKRSAEYGWIDGTFRFKVVEKEPIGVETTYMFDVSAFEPYEILGDTIHVSKIDKAASKKLNAEAEQYILALLQKRVPEINGVSTDVEVYSNEVAEWTPQLKTPKPMLIMTEIEKGDLTKEQMLQQSKAIQQQLNGESIDYYMAEVGYHSIVDGEEIFDYVSFTPKQELTIDDVN</sequence>
<dbReference type="InterPro" id="IPR057359">
    <property type="entry name" value="YfjL_N"/>
</dbReference>
<evidence type="ECO:0000313" key="3">
    <source>
        <dbReference type="EMBL" id="MET3655907.1"/>
    </source>
</evidence>
<proteinExistence type="predicted"/>